<dbReference type="Pfam" id="PF05939">
    <property type="entry name" value="Phage_min_tail"/>
    <property type="match status" value="1"/>
</dbReference>
<reference evidence="1" key="1">
    <citation type="submission" date="2016-08" db="EMBL/GenBank/DDBJ databases">
        <authorList>
            <person name="Seilhamer J.J."/>
        </authorList>
    </citation>
    <scope>NUCLEOTIDE SEQUENCE</scope>
    <source>
        <strain evidence="1">86</strain>
    </source>
</reference>
<proteinExistence type="predicted"/>
<sequence>MSLLTFTPPEASGDYFNEGAQESHKPRTLTAAFGDGYVQEAGDGLNADLAELSPTWRNLSWEDATSILNFFAQHKAYIPFLFTLPGEDTERKWKCTEWGRTWNSAGLVDVSATWKEVAYPA</sequence>
<dbReference type="InterPro" id="IPR010265">
    <property type="entry name" value="Phage_lambda_TipM"/>
</dbReference>
<evidence type="ECO:0000313" key="1">
    <source>
        <dbReference type="EMBL" id="SCM71484.1"/>
    </source>
</evidence>
<dbReference type="RefSeq" id="WP_288199038.1">
    <property type="nucleotide sequence ID" value="NZ_LT608334.1"/>
</dbReference>
<name>A0A212L1N8_9HYPH</name>
<dbReference type="EMBL" id="FMJD01000002">
    <property type="protein sequence ID" value="SCM71484.1"/>
    <property type="molecule type" value="Genomic_DNA"/>
</dbReference>
<gene>
    <name evidence="1" type="ORF">KL86PLE_100233</name>
</gene>
<organism evidence="1">
    <name type="scientific">uncultured Pleomorphomonas sp</name>
    <dbReference type="NCBI Taxonomy" id="442121"/>
    <lineage>
        <taxon>Bacteria</taxon>
        <taxon>Pseudomonadati</taxon>
        <taxon>Pseudomonadota</taxon>
        <taxon>Alphaproteobacteria</taxon>
        <taxon>Hyphomicrobiales</taxon>
        <taxon>Pleomorphomonadaceae</taxon>
        <taxon>Pleomorphomonas</taxon>
        <taxon>environmental samples</taxon>
    </lineage>
</organism>
<accession>A0A212L1N8</accession>
<protein>
    <submittedName>
        <fullName evidence="1">Phage minor tail</fullName>
    </submittedName>
</protein>
<dbReference type="AlphaFoldDB" id="A0A212L1N8"/>